<dbReference type="Pfam" id="PF00642">
    <property type="entry name" value="zf-CCCH"/>
    <property type="match status" value="1"/>
</dbReference>
<accession>A0A8H3AIL5</accession>
<proteinExistence type="predicted"/>
<sequence>MATIQGLMLNDSGFIEKVVHSGSITPTSFTGKSPRIEWGDAESDVTMTSHTDTTTRSSVFSTRASRPRISNNRSRPYQDTTSRQSSHRRTTPPCRYFRAGNCINGDTCRYRHVARSSSPESDLDQQLSAFVKGEDASSPDTTDNDLPSTGLPKSTPKVNYNPDDFPDEEELYEVVSHPTSTISEVRFNTRSNPAELRTYFVVQRQPVVEYEGKNVGILSGGVLLGVPNPSGSAPSNIKTRASIEDTTEFEMDNSPSPSSVSNDSDHELWNGPVRFGDSTMTETESLIWAGDEADGIPMENMDSEFNSYDFASIPGLPSPPPIIRRIIRQVDGHNRRHSLS</sequence>
<evidence type="ECO:0000259" key="6">
    <source>
        <dbReference type="PROSITE" id="PS50103"/>
    </source>
</evidence>
<feature type="compositionally biased region" description="Polar residues" evidence="5">
    <location>
        <begin position="138"/>
        <end position="147"/>
    </location>
</feature>
<organism evidence="7 8">
    <name type="scientific">Rhizoctonia solani</name>
    <dbReference type="NCBI Taxonomy" id="456999"/>
    <lineage>
        <taxon>Eukaryota</taxon>
        <taxon>Fungi</taxon>
        <taxon>Dikarya</taxon>
        <taxon>Basidiomycota</taxon>
        <taxon>Agaricomycotina</taxon>
        <taxon>Agaricomycetes</taxon>
        <taxon>Cantharellales</taxon>
        <taxon>Ceratobasidiaceae</taxon>
        <taxon>Rhizoctonia</taxon>
    </lineage>
</organism>
<dbReference type="InterPro" id="IPR036855">
    <property type="entry name" value="Znf_CCCH_sf"/>
</dbReference>
<dbReference type="GO" id="GO:0008270">
    <property type="term" value="F:zinc ion binding"/>
    <property type="evidence" value="ECO:0007669"/>
    <property type="project" value="UniProtKB-KW"/>
</dbReference>
<name>A0A8H3AIL5_9AGAM</name>
<feature type="region of interest" description="Disordered" evidence="5">
    <location>
        <begin position="131"/>
        <end position="166"/>
    </location>
</feature>
<evidence type="ECO:0000256" key="5">
    <source>
        <dbReference type="SAM" id="MobiDB-lite"/>
    </source>
</evidence>
<evidence type="ECO:0000256" key="4">
    <source>
        <dbReference type="PROSITE-ProRule" id="PRU00723"/>
    </source>
</evidence>
<evidence type="ECO:0000256" key="1">
    <source>
        <dbReference type="ARBA" id="ARBA00022723"/>
    </source>
</evidence>
<dbReference type="Gene3D" id="4.10.1000.10">
    <property type="entry name" value="Zinc finger, CCCH-type"/>
    <property type="match status" value="1"/>
</dbReference>
<feature type="region of interest" description="Disordered" evidence="5">
    <location>
        <begin position="44"/>
        <end position="96"/>
    </location>
</feature>
<dbReference type="OrthoDB" id="3269932at2759"/>
<feature type="domain" description="C3H1-type" evidence="6">
    <location>
        <begin position="88"/>
        <end position="115"/>
    </location>
</feature>
<protein>
    <recommendedName>
        <fullName evidence="6">C3H1-type domain-containing protein</fullName>
    </recommendedName>
</protein>
<keyword evidence="1 4" id="KW-0479">Metal-binding</keyword>
<comment type="caution">
    <text evidence="7">The sequence shown here is derived from an EMBL/GenBank/DDBJ whole genome shotgun (WGS) entry which is preliminary data.</text>
</comment>
<feature type="zinc finger region" description="C3H1-type" evidence="4">
    <location>
        <begin position="88"/>
        <end position="115"/>
    </location>
</feature>
<evidence type="ECO:0000256" key="2">
    <source>
        <dbReference type="ARBA" id="ARBA00022771"/>
    </source>
</evidence>
<dbReference type="SMART" id="SM00356">
    <property type="entry name" value="ZnF_C3H1"/>
    <property type="match status" value="1"/>
</dbReference>
<gene>
    <name evidence="7" type="ORF">RDB_LOCUS99890</name>
</gene>
<dbReference type="SUPFAM" id="SSF90229">
    <property type="entry name" value="CCCH zinc finger"/>
    <property type="match status" value="1"/>
</dbReference>
<dbReference type="AlphaFoldDB" id="A0A8H3AIL5"/>
<dbReference type="PROSITE" id="PS50103">
    <property type="entry name" value="ZF_C3H1"/>
    <property type="match status" value="1"/>
</dbReference>
<reference evidence="7" key="1">
    <citation type="submission" date="2021-01" db="EMBL/GenBank/DDBJ databases">
        <authorList>
            <person name="Kaushik A."/>
        </authorList>
    </citation>
    <scope>NUCLEOTIDE SEQUENCE</scope>
    <source>
        <strain evidence="7">AG1-1C</strain>
    </source>
</reference>
<feature type="compositionally biased region" description="Low complexity" evidence="5">
    <location>
        <begin position="44"/>
        <end position="84"/>
    </location>
</feature>
<evidence type="ECO:0000313" key="7">
    <source>
        <dbReference type="EMBL" id="CAE6427704.1"/>
    </source>
</evidence>
<dbReference type="EMBL" id="CAJMWS010000325">
    <property type="protein sequence ID" value="CAE6427704.1"/>
    <property type="molecule type" value="Genomic_DNA"/>
</dbReference>
<keyword evidence="2 4" id="KW-0863">Zinc-finger</keyword>
<evidence type="ECO:0000256" key="3">
    <source>
        <dbReference type="ARBA" id="ARBA00022833"/>
    </source>
</evidence>
<dbReference type="InterPro" id="IPR000571">
    <property type="entry name" value="Znf_CCCH"/>
</dbReference>
<dbReference type="Proteomes" id="UP000663846">
    <property type="component" value="Unassembled WGS sequence"/>
</dbReference>
<keyword evidence="3 4" id="KW-0862">Zinc</keyword>
<evidence type="ECO:0000313" key="8">
    <source>
        <dbReference type="Proteomes" id="UP000663846"/>
    </source>
</evidence>